<dbReference type="Pfam" id="PF00020">
    <property type="entry name" value="TNFR_c6"/>
    <property type="match status" value="1"/>
</dbReference>
<keyword evidence="1" id="KW-0732">Signal</keyword>
<comment type="caution">
    <text evidence="6">The sequence shown here is derived from an EMBL/GenBank/DDBJ whole genome shotgun (WGS) entry which is preliminary data.</text>
</comment>
<keyword evidence="3" id="KW-0106">Calcium</keyword>
<protein>
    <recommendedName>
        <fullName evidence="5">TNFR-Cys domain-containing protein</fullName>
    </recommendedName>
</protein>
<dbReference type="PROSITE" id="PS50050">
    <property type="entry name" value="TNFR_NGFR_2"/>
    <property type="match status" value="1"/>
</dbReference>
<dbReference type="Gene3D" id="2.60.40.2030">
    <property type="match status" value="4"/>
</dbReference>
<dbReference type="Gene3D" id="2.10.50.10">
    <property type="entry name" value="Tumor Necrosis Factor Receptor, subunit A, domain 2"/>
    <property type="match status" value="1"/>
</dbReference>
<comment type="caution">
    <text evidence="4">Lacks conserved residue(s) required for the propagation of feature annotation.</text>
</comment>
<dbReference type="InterPro" id="IPR001368">
    <property type="entry name" value="TNFR/NGFR_Cys_rich_reg"/>
</dbReference>
<evidence type="ECO:0000256" key="2">
    <source>
        <dbReference type="ARBA" id="ARBA00022737"/>
    </source>
</evidence>
<name>A0A1V9YCI8_ACHHY</name>
<evidence type="ECO:0000313" key="6">
    <source>
        <dbReference type="EMBL" id="OQR83412.1"/>
    </source>
</evidence>
<keyword evidence="4" id="KW-1015">Disulfide bond</keyword>
<accession>A0A1V9YCI8</accession>
<evidence type="ECO:0000313" key="7">
    <source>
        <dbReference type="Proteomes" id="UP000243579"/>
    </source>
</evidence>
<dbReference type="Pfam" id="PF03160">
    <property type="entry name" value="Calx-beta"/>
    <property type="match status" value="3"/>
</dbReference>
<dbReference type="OrthoDB" id="194033at2759"/>
<organism evidence="6 7">
    <name type="scientific">Achlya hypogyna</name>
    <name type="common">Oomycete</name>
    <name type="synonym">Protoachlya hypogyna</name>
    <dbReference type="NCBI Taxonomy" id="1202772"/>
    <lineage>
        <taxon>Eukaryota</taxon>
        <taxon>Sar</taxon>
        <taxon>Stramenopiles</taxon>
        <taxon>Oomycota</taxon>
        <taxon>Saprolegniomycetes</taxon>
        <taxon>Saprolegniales</taxon>
        <taxon>Achlyaceae</taxon>
        <taxon>Achlya</taxon>
    </lineage>
</organism>
<reference evidence="6 7" key="1">
    <citation type="journal article" date="2014" name="Genome Biol. Evol.">
        <title>The secreted proteins of Achlya hypogyna and Thraustotheca clavata identify the ancestral oomycete secretome and reveal gene acquisitions by horizontal gene transfer.</title>
        <authorList>
            <person name="Misner I."/>
            <person name="Blouin N."/>
            <person name="Leonard G."/>
            <person name="Richards T.A."/>
            <person name="Lane C.E."/>
        </authorList>
    </citation>
    <scope>NUCLEOTIDE SEQUENCE [LARGE SCALE GENOMIC DNA]</scope>
    <source>
        <strain evidence="6 7">ATCC 48635</strain>
    </source>
</reference>
<dbReference type="GO" id="GO:0071277">
    <property type="term" value="P:cellular response to calcium ion"/>
    <property type="evidence" value="ECO:0007669"/>
    <property type="project" value="TreeGrafter"/>
</dbReference>
<dbReference type="InterPro" id="IPR026919">
    <property type="entry name" value="ADGRV1"/>
</dbReference>
<dbReference type="SUPFAM" id="SSF141072">
    <property type="entry name" value="CalX-like"/>
    <property type="match status" value="4"/>
</dbReference>
<feature type="repeat" description="TNFR-Cys" evidence="4">
    <location>
        <begin position="796"/>
        <end position="839"/>
    </location>
</feature>
<dbReference type="GO" id="GO:0005737">
    <property type="term" value="C:cytoplasm"/>
    <property type="evidence" value="ECO:0007669"/>
    <property type="project" value="TreeGrafter"/>
</dbReference>
<evidence type="ECO:0000256" key="1">
    <source>
        <dbReference type="ARBA" id="ARBA00022729"/>
    </source>
</evidence>
<keyword evidence="2" id="KW-0677">Repeat</keyword>
<evidence type="ECO:0000259" key="5">
    <source>
        <dbReference type="PROSITE" id="PS50050"/>
    </source>
</evidence>
<dbReference type="GO" id="GO:0001965">
    <property type="term" value="F:G-protein alpha-subunit binding"/>
    <property type="evidence" value="ECO:0007669"/>
    <property type="project" value="TreeGrafter"/>
</dbReference>
<dbReference type="STRING" id="1202772.A0A1V9YCI8"/>
<dbReference type="GO" id="GO:0004930">
    <property type="term" value="F:G protein-coupled receptor activity"/>
    <property type="evidence" value="ECO:0007669"/>
    <property type="project" value="InterPro"/>
</dbReference>
<gene>
    <name evidence="6" type="ORF">ACHHYP_14740</name>
</gene>
<dbReference type="PANTHER" id="PTHR46682:SF1">
    <property type="entry name" value="ADHESION G-PROTEIN COUPLED RECEPTOR V1"/>
    <property type="match status" value="1"/>
</dbReference>
<dbReference type="GO" id="GO:0010855">
    <property type="term" value="F:adenylate cyclase inhibitor activity"/>
    <property type="evidence" value="ECO:0007669"/>
    <property type="project" value="TreeGrafter"/>
</dbReference>
<dbReference type="EMBL" id="JNBR01002173">
    <property type="protein sequence ID" value="OQR83412.1"/>
    <property type="molecule type" value="Genomic_DNA"/>
</dbReference>
<dbReference type="InterPro" id="IPR038081">
    <property type="entry name" value="CalX-like_sf"/>
</dbReference>
<sequence length="972" mass="100362">MASATTDGLSPGQIQFSPTSYAATNQWGSAFVRALGSDGPAAVFLNTVDGSAVAGVDFVPLVNASVAWAAGEWAPVQVPVAFKARVLAQDVVFSVALTPADGATQVTPAFTTATITIQAMNPYPGDLGFADAAIDVAIPPLLSPSTPFPVFVPVQRLHGSFGNVQVQFALVPVANLSVAQVAVAGVDFALPAGNVLFWTDGDAAPKVIALSFFNSAPYRPPRTLTLALQLPVGGAVLAAPSTVRVTLLGTIQDAPAGVLQLSAPCFASCAASTYTVQEGGAVRVFVQRLNGTVGVVSVQIAAVPDPSTSTIAGIDFVPQQGTLTWQDGDGAAQSFVVATQKSVNTNKRAVLRLLAPTGGSRLSATAATSLIVVTPTPTPPQLGGEVDFAIVSLEQASLTAMPLSSDQLLQPEVATYQSGIGTSSPLVLRAPGVHTFTVRRARGRAGAASVVVQTVSHTATPGVDYIGVSQLLSWADGDSRDIAVPVTILAPTYAAFSGQATPPRSFSMVLSNPSNVVLGSFSEYLVLLQGTQQVPVLTGVQLDMTTHLLTLQFSAPVTASTANVAAVMVQASALQSAPIYALSASAAVVPSADATLVVIQLAPVDVNAIENRAGLATSAATTYVSFSSGFVRYPIFGCSSTTINACIVSPLPAQTPFPATSFVVDAIAPSLIRFTFDGQYLLLRFTKVVDVQTVLPSAVRLCDSAVLTSCTTLTDASYVVTGTNTLLPPVPSDGTLVTIFVGPRDQTAIQATGSGQIGVSPASTFVVLNNQIQDPFQHTIVPPFSMGALLMPDCSACPVNSYASSRCSDVASRVCMPCTVCGPDHYAKTACTTSRDTVCQQQYAAPTCTPTADRVCNACTQCSLDQYEASACTTEANRICGSCNSCALTPAQKTACMYSVSWQRLQRSPYGCPTVGQQWTSEEQRLQAAKSHECGAGRCSCTGNGVGNNNPNGLSFPDDIRCTGPAVYGIVL</sequence>
<evidence type="ECO:0000256" key="4">
    <source>
        <dbReference type="PROSITE-ProRule" id="PRU00206"/>
    </source>
</evidence>
<feature type="disulfide bond" evidence="4">
    <location>
        <begin position="821"/>
        <end position="839"/>
    </location>
</feature>
<dbReference type="GO" id="GO:0016020">
    <property type="term" value="C:membrane"/>
    <property type="evidence" value="ECO:0007669"/>
    <property type="project" value="InterPro"/>
</dbReference>
<dbReference type="Proteomes" id="UP000243579">
    <property type="component" value="Unassembled WGS sequence"/>
</dbReference>
<keyword evidence="7" id="KW-1185">Reference proteome</keyword>
<dbReference type="AlphaFoldDB" id="A0A1V9YCI8"/>
<dbReference type="PANTHER" id="PTHR46682">
    <property type="entry name" value="ADHESION G-PROTEIN COUPLED RECEPTOR V1"/>
    <property type="match status" value="1"/>
</dbReference>
<feature type="domain" description="TNFR-Cys" evidence="5">
    <location>
        <begin position="796"/>
        <end position="839"/>
    </location>
</feature>
<proteinExistence type="predicted"/>
<feature type="disulfide bond" evidence="4">
    <location>
        <begin position="818"/>
        <end position="831"/>
    </location>
</feature>
<evidence type="ECO:0000256" key="3">
    <source>
        <dbReference type="ARBA" id="ARBA00022837"/>
    </source>
</evidence>
<dbReference type="SMART" id="SM00208">
    <property type="entry name" value="TNFR"/>
    <property type="match status" value="2"/>
</dbReference>
<dbReference type="InterPro" id="IPR003644">
    <property type="entry name" value="Calx_beta"/>
</dbReference>